<sequence>MKLNHRSRADRRSALRRGLGSAAVVALAVSVLTACGSDSSSSAGTSGEAPDEATLVLRNDVDTFDPMLTAAEQGAVQMYEALYDTLVRRNWKTGEYEPAMATKWEATPTKIDFELKTGLKCSDGTDLKPTDIANSLKRLADPKTGSIYTGRFFGAGGVKEIVGDDAANTVSVEVNEPHSDLIDSMATAFIVCPKGLEDTEALATAPQGSGPYKVTSMKRGDTYELEDWGSPALEDPKSVPAKLTYRVVTSDSTRANLVDTDGADIVSVVGRDSKRLEATVEPVQGKAFQSDSVVFNQRDGAPFADETLRRVVAQALDAESYTKAASFDVGEAIDTLATPNMDCYVESNGDLKPKFDKDQAKADLEAAGYGAGGKELTVRLLGYDLQNSGPEYVADALREIGMKVEITNGTLAQAAGIVYGDSGEWDLLVFPMNAPAPHLYPAVTKMSSNLGEGGSYNFGRIKNAEFDKYAALAPATTGDERCENWSKAEAALLERADVVPMMWPIANYFSKDLTFETGYRTTDLRTIRVKG</sequence>
<dbReference type="InterPro" id="IPR030678">
    <property type="entry name" value="Peptide/Ni-bd"/>
</dbReference>
<keyword evidence="2" id="KW-0813">Transport</keyword>
<feature type="chain" id="PRO_5038530863" evidence="4">
    <location>
        <begin position="37"/>
        <end position="531"/>
    </location>
</feature>
<dbReference type="Gene3D" id="3.10.105.10">
    <property type="entry name" value="Dipeptide-binding Protein, Domain 3"/>
    <property type="match status" value="1"/>
</dbReference>
<dbReference type="InterPro" id="IPR039424">
    <property type="entry name" value="SBP_5"/>
</dbReference>
<dbReference type="GO" id="GO:1904680">
    <property type="term" value="F:peptide transmembrane transporter activity"/>
    <property type="evidence" value="ECO:0007669"/>
    <property type="project" value="TreeGrafter"/>
</dbReference>
<reference evidence="7" key="1">
    <citation type="submission" date="2017-02" db="EMBL/GenBank/DDBJ databases">
        <authorList>
            <person name="Varghese N."/>
            <person name="Submissions S."/>
        </authorList>
    </citation>
    <scope>NUCLEOTIDE SEQUENCE [LARGE SCALE GENOMIC DNA]</scope>
    <source>
        <strain evidence="7">9H-4</strain>
    </source>
</reference>
<dbReference type="GO" id="GO:0015833">
    <property type="term" value="P:peptide transport"/>
    <property type="evidence" value="ECO:0007669"/>
    <property type="project" value="TreeGrafter"/>
</dbReference>
<accession>A0A1T4YUC2</accession>
<dbReference type="GO" id="GO:0042597">
    <property type="term" value="C:periplasmic space"/>
    <property type="evidence" value="ECO:0007669"/>
    <property type="project" value="UniProtKB-ARBA"/>
</dbReference>
<name>A0A1T4YUC2_9ACTN</name>
<keyword evidence="7" id="KW-1185">Reference proteome</keyword>
<dbReference type="PANTHER" id="PTHR30290:SF9">
    <property type="entry name" value="OLIGOPEPTIDE-BINDING PROTEIN APPA"/>
    <property type="match status" value="1"/>
</dbReference>
<evidence type="ECO:0000256" key="1">
    <source>
        <dbReference type="ARBA" id="ARBA00005695"/>
    </source>
</evidence>
<dbReference type="PROSITE" id="PS51257">
    <property type="entry name" value="PROKAR_LIPOPROTEIN"/>
    <property type="match status" value="1"/>
</dbReference>
<dbReference type="GO" id="GO:0043190">
    <property type="term" value="C:ATP-binding cassette (ABC) transporter complex"/>
    <property type="evidence" value="ECO:0007669"/>
    <property type="project" value="InterPro"/>
</dbReference>
<dbReference type="Proteomes" id="UP000191040">
    <property type="component" value="Chromosome I"/>
</dbReference>
<dbReference type="SUPFAM" id="SSF53850">
    <property type="entry name" value="Periplasmic binding protein-like II"/>
    <property type="match status" value="1"/>
</dbReference>
<dbReference type="STRING" id="1736691.SAMN06295964_0945"/>
<evidence type="ECO:0000256" key="3">
    <source>
        <dbReference type="ARBA" id="ARBA00022729"/>
    </source>
</evidence>
<dbReference type="CDD" id="cd00995">
    <property type="entry name" value="PBP2_NikA_DppA_OppA_like"/>
    <property type="match status" value="1"/>
</dbReference>
<keyword evidence="3 4" id="KW-0732">Signal</keyword>
<dbReference type="RefSeq" id="WP_078699081.1">
    <property type="nucleotide sequence ID" value="NZ_LT796768.1"/>
</dbReference>
<evidence type="ECO:0000256" key="4">
    <source>
        <dbReference type="SAM" id="SignalP"/>
    </source>
</evidence>
<dbReference type="Pfam" id="PF00496">
    <property type="entry name" value="SBP_bac_5"/>
    <property type="match status" value="1"/>
</dbReference>
<evidence type="ECO:0000313" key="7">
    <source>
        <dbReference type="Proteomes" id="UP000191040"/>
    </source>
</evidence>
<feature type="domain" description="Solute-binding protein family 5" evidence="5">
    <location>
        <begin position="95"/>
        <end position="443"/>
    </location>
</feature>
<dbReference type="PIRSF" id="PIRSF002741">
    <property type="entry name" value="MppA"/>
    <property type="match status" value="1"/>
</dbReference>
<feature type="signal peptide" evidence="4">
    <location>
        <begin position="1"/>
        <end position="36"/>
    </location>
</feature>
<organism evidence="6 7">
    <name type="scientific">Aeromicrobium choanae</name>
    <dbReference type="NCBI Taxonomy" id="1736691"/>
    <lineage>
        <taxon>Bacteria</taxon>
        <taxon>Bacillati</taxon>
        <taxon>Actinomycetota</taxon>
        <taxon>Actinomycetes</taxon>
        <taxon>Propionibacteriales</taxon>
        <taxon>Nocardioidaceae</taxon>
        <taxon>Aeromicrobium</taxon>
    </lineage>
</organism>
<dbReference type="PANTHER" id="PTHR30290">
    <property type="entry name" value="PERIPLASMIC BINDING COMPONENT OF ABC TRANSPORTER"/>
    <property type="match status" value="1"/>
</dbReference>
<proteinExistence type="inferred from homology"/>
<comment type="similarity">
    <text evidence="1">Belongs to the bacterial solute-binding protein 5 family.</text>
</comment>
<evidence type="ECO:0000313" key="6">
    <source>
        <dbReference type="EMBL" id="SKB05457.1"/>
    </source>
</evidence>
<evidence type="ECO:0000259" key="5">
    <source>
        <dbReference type="Pfam" id="PF00496"/>
    </source>
</evidence>
<dbReference type="Gene3D" id="3.40.190.10">
    <property type="entry name" value="Periplasmic binding protein-like II"/>
    <property type="match status" value="1"/>
</dbReference>
<dbReference type="InterPro" id="IPR000914">
    <property type="entry name" value="SBP_5_dom"/>
</dbReference>
<gene>
    <name evidence="6" type="ORF">SAMN06295964_0945</name>
</gene>
<dbReference type="AlphaFoldDB" id="A0A1T4YUC2"/>
<dbReference type="EMBL" id="LT796768">
    <property type="protein sequence ID" value="SKB05457.1"/>
    <property type="molecule type" value="Genomic_DNA"/>
</dbReference>
<protein>
    <submittedName>
        <fullName evidence="6">Peptide/nickel transport system substrate-binding protein</fullName>
    </submittedName>
</protein>
<evidence type="ECO:0000256" key="2">
    <source>
        <dbReference type="ARBA" id="ARBA00022448"/>
    </source>
</evidence>
<dbReference type="OrthoDB" id="9046151at2"/>